<dbReference type="Pfam" id="PF13302">
    <property type="entry name" value="Acetyltransf_3"/>
    <property type="match status" value="1"/>
</dbReference>
<dbReference type="Proteomes" id="UP000292886">
    <property type="component" value="Chromosome"/>
</dbReference>
<dbReference type="PROSITE" id="PS51186">
    <property type="entry name" value="GNAT"/>
    <property type="match status" value="1"/>
</dbReference>
<evidence type="ECO:0000313" key="6">
    <source>
        <dbReference type="Proteomes" id="UP000292886"/>
    </source>
</evidence>
<evidence type="ECO:0000313" key="5">
    <source>
        <dbReference type="EMBL" id="QBO35220.1"/>
    </source>
</evidence>
<dbReference type="EMBL" id="CP037940">
    <property type="protein sequence ID" value="QBO35220.1"/>
    <property type="molecule type" value="Genomic_DNA"/>
</dbReference>
<keyword evidence="2" id="KW-0012">Acyltransferase</keyword>
<comment type="similarity">
    <text evidence="3">Belongs to the acetyltransferase family. RimJ subfamily.</text>
</comment>
<dbReference type="InterPro" id="IPR016181">
    <property type="entry name" value="Acyl_CoA_acyltransferase"/>
</dbReference>
<evidence type="ECO:0000259" key="4">
    <source>
        <dbReference type="PROSITE" id="PS51186"/>
    </source>
</evidence>
<dbReference type="OrthoDB" id="9798081at2"/>
<dbReference type="RefSeq" id="WP_133362300.1">
    <property type="nucleotide sequence ID" value="NZ_CP037940.1"/>
</dbReference>
<dbReference type="Gene3D" id="3.40.630.30">
    <property type="match status" value="1"/>
</dbReference>
<dbReference type="PANTHER" id="PTHR43792:SF8">
    <property type="entry name" value="[RIBOSOMAL PROTEIN US5]-ALANINE N-ACETYLTRANSFERASE"/>
    <property type="match status" value="1"/>
</dbReference>
<dbReference type="InterPro" id="IPR000182">
    <property type="entry name" value="GNAT_dom"/>
</dbReference>
<dbReference type="GO" id="GO:0005737">
    <property type="term" value="C:cytoplasm"/>
    <property type="evidence" value="ECO:0007669"/>
    <property type="project" value="TreeGrafter"/>
</dbReference>
<name>A0A4P6YRH1_9LACO</name>
<dbReference type="AlphaFoldDB" id="A0A4P6YRH1"/>
<dbReference type="PANTHER" id="PTHR43792">
    <property type="entry name" value="GNAT FAMILY, PUTATIVE (AFU_ORTHOLOGUE AFUA_3G00765)-RELATED-RELATED"/>
    <property type="match status" value="1"/>
</dbReference>
<sequence length="186" mass="20771">MTLKAQLAAYTTITTERLTLRPVTLADAADIYAYLRDEETVKFISVPPAKSIEDVIENSIKSYFMLNPLGKWGIEYAGKLVGTIDLRLDDNNRSAEIGYVLNQAYWGQGIMPEAANAIVQLGFEKLNLVRIHAEHDVLNPKSGRVMIKIGMQREGIALKSLIVKGIVSDTVQYAITDEMYANYKLM</sequence>
<dbReference type="SUPFAM" id="SSF55729">
    <property type="entry name" value="Acyl-CoA N-acyltransferases (Nat)"/>
    <property type="match status" value="1"/>
</dbReference>
<reference evidence="6" key="1">
    <citation type="submission" date="2019-03" db="EMBL/GenBank/DDBJ databases">
        <title>Weissella sp. 26KH-42 Genome sequencing.</title>
        <authorList>
            <person name="Heo J."/>
            <person name="Kim S.-J."/>
            <person name="Kim J.-S."/>
            <person name="Hong S.-B."/>
            <person name="Kwon S.-W."/>
        </authorList>
    </citation>
    <scope>NUCLEOTIDE SEQUENCE [LARGE SCALE GENOMIC DNA]</scope>
    <source>
        <strain evidence="6">26KH-42</strain>
    </source>
</reference>
<protein>
    <submittedName>
        <fullName evidence="5">N-acetyltransferase</fullName>
    </submittedName>
</protein>
<dbReference type="GO" id="GO:0008999">
    <property type="term" value="F:protein-N-terminal-alanine acetyltransferase activity"/>
    <property type="evidence" value="ECO:0007669"/>
    <property type="project" value="TreeGrafter"/>
</dbReference>
<keyword evidence="1 5" id="KW-0808">Transferase</keyword>
<organism evidence="5 6">
    <name type="scientific">Periweissella cryptocerci</name>
    <dbReference type="NCBI Taxonomy" id="2506420"/>
    <lineage>
        <taxon>Bacteria</taxon>
        <taxon>Bacillati</taxon>
        <taxon>Bacillota</taxon>
        <taxon>Bacilli</taxon>
        <taxon>Lactobacillales</taxon>
        <taxon>Lactobacillaceae</taxon>
        <taxon>Periweissella</taxon>
    </lineage>
</organism>
<evidence type="ECO:0000256" key="3">
    <source>
        <dbReference type="ARBA" id="ARBA00038502"/>
    </source>
</evidence>
<gene>
    <name evidence="5" type="ORF">EQG49_01475</name>
</gene>
<proteinExistence type="inferred from homology"/>
<evidence type="ECO:0000256" key="2">
    <source>
        <dbReference type="ARBA" id="ARBA00023315"/>
    </source>
</evidence>
<dbReference type="InterPro" id="IPR051531">
    <property type="entry name" value="N-acetyltransferase"/>
</dbReference>
<dbReference type="KEGG" id="wei:EQG49_01475"/>
<evidence type="ECO:0000256" key="1">
    <source>
        <dbReference type="ARBA" id="ARBA00022679"/>
    </source>
</evidence>
<accession>A0A4P6YRH1</accession>
<feature type="domain" description="N-acetyltransferase" evidence="4">
    <location>
        <begin position="18"/>
        <end position="178"/>
    </location>
</feature>
<keyword evidence="6" id="KW-1185">Reference proteome</keyword>